<dbReference type="PANTHER" id="PTHR12732:SF8">
    <property type="entry name" value="NUCLEAR MRNA EXPORT PROTEIN THP1"/>
    <property type="match status" value="1"/>
</dbReference>
<keyword evidence="2" id="KW-1185">Reference proteome</keyword>
<protein>
    <submittedName>
        <fullName evidence="1">Uncharacterized protein</fullName>
    </submittedName>
</protein>
<dbReference type="GO" id="GO:0003723">
    <property type="term" value="F:RNA binding"/>
    <property type="evidence" value="ECO:0007669"/>
    <property type="project" value="InterPro"/>
</dbReference>
<dbReference type="InterPro" id="IPR045114">
    <property type="entry name" value="Csn12-like"/>
</dbReference>
<dbReference type="GO" id="GO:0070390">
    <property type="term" value="C:transcription export complex 2"/>
    <property type="evidence" value="ECO:0007669"/>
    <property type="project" value="TreeGrafter"/>
</dbReference>
<dbReference type="PANTHER" id="PTHR12732">
    <property type="entry name" value="UNCHARACTERIZED PROTEASOME COMPONENT REGION PCI-CONTAINING"/>
    <property type="match status" value="1"/>
</dbReference>
<name>A0A086TJ32_9FUNG</name>
<sequence>MDIRTFCRNVTQAYTNQDKKSICKLILLDDANPQLQQLQKTLYSMPAETIRSTAHAEMESAPRQLRDFVTNYLLFTIASALENSAFTEVYELMSTCFGSFLSLYQYPDAQWLTSLLKNLSSSLVEWAVVADKENPHAKELKISDAAAKHLARAFNIVISDKVPNDLDHSKKWALYYLANLTFRVYFKLKSTRLIPTMLANISKAGVRLSDFPMSQRVTQSYYLGRYHLYQLDLRRAERHLGFAFRNCAHVGINDEENEVVHWNSRLILIYLTSCRLCLGRFPPLQLLQVYDLYDYFSPLMRASKMGDLALLQDTMDSDLSEWYIKKEIYFLLKEKLTVLCWRSLFRRTSLVAPQGSNPQQVRIHLKDVLSVVQNLTRDNSYDVLDLECVIASLMDQGYIRGYVHSPTKILVLSNSNPFPPPYSITVTEEHA</sequence>
<dbReference type="EMBL" id="KN042434">
    <property type="protein sequence ID" value="KFH61959.1"/>
    <property type="molecule type" value="Genomic_DNA"/>
</dbReference>
<proteinExistence type="predicted"/>
<dbReference type="AlphaFoldDB" id="A0A086TJ32"/>
<dbReference type="GO" id="GO:0016973">
    <property type="term" value="P:poly(A)+ mRNA export from nucleus"/>
    <property type="evidence" value="ECO:0007669"/>
    <property type="project" value="TreeGrafter"/>
</dbReference>
<gene>
    <name evidence="1" type="ORF">MVEG_12113</name>
</gene>
<dbReference type="OrthoDB" id="5404651at2759"/>
<evidence type="ECO:0000313" key="1">
    <source>
        <dbReference type="EMBL" id="KFH61959.1"/>
    </source>
</evidence>
<accession>A0A086TJ32</accession>
<dbReference type="SMART" id="SM00753">
    <property type="entry name" value="PAM"/>
    <property type="match status" value="1"/>
</dbReference>
<evidence type="ECO:0000313" key="2">
    <source>
        <dbReference type="Proteomes" id="UP000243308"/>
    </source>
</evidence>
<reference evidence="1 2" key="1">
    <citation type="submission" date="2011-02" db="EMBL/GenBank/DDBJ databases">
        <title>The Genome Sequence of Mortierella verticillata NRRL 6337.</title>
        <authorList>
            <consortium name="The Broad Institute Genome Sequencing Platform"/>
            <person name="Russ C."/>
            <person name="Cuomo C."/>
            <person name="Burger G."/>
            <person name="Gray M.W."/>
            <person name="Holland P.W.H."/>
            <person name="King N."/>
            <person name="Lang F.B.F."/>
            <person name="Roger A.J."/>
            <person name="Ruiz-Trillo I."/>
            <person name="Young S.K."/>
            <person name="Zeng Q."/>
            <person name="Gargeya S."/>
            <person name="Alvarado L."/>
            <person name="Berlin A."/>
            <person name="Chapman S.B."/>
            <person name="Chen Z."/>
            <person name="Freedman E."/>
            <person name="Gellesch M."/>
            <person name="Goldberg J."/>
            <person name="Griggs A."/>
            <person name="Gujja S."/>
            <person name="Heilman E."/>
            <person name="Heiman D."/>
            <person name="Howarth C."/>
            <person name="Mehta T."/>
            <person name="Neiman D."/>
            <person name="Pearson M."/>
            <person name="Roberts A."/>
            <person name="Saif S."/>
            <person name="Shea T."/>
            <person name="Shenoy N."/>
            <person name="Sisk P."/>
            <person name="Stolte C."/>
            <person name="Sykes S."/>
            <person name="White J."/>
            <person name="Yandava C."/>
            <person name="Haas B."/>
            <person name="Nusbaum C."/>
            <person name="Birren B."/>
        </authorList>
    </citation>
    <scope>NUCLEOTIDE SEQUENCE [LARGE SCALE GENOMIC DNA]</scope>
    <source>
        <strain evidence="1 2">NRRL 6337</strain>
    </source>
</reference>
<dbReference type="InterPro" id="IPR036388">
    <property type="entry name" value="WH-like_DNA-bd_sf"/>
</dbReference>
<dbReference type="GO" id="GO:0000973">
    <property type="term" value="P:post-transcriptional tethering of RNA polymerase II gene DNA at nuclear periphery"/>
    <property type="evidence" value="ECO:0007669"/>
    <property type="project" value="TreeGrafter"/>
</dbReference>
<dbReference type="Gene3D" id="1.10.10.10">
    <property type="entry name" value="Winged helix-like DNA-binding domain superfamily/Winged helix DNA-binding domain"/>
    <property type="match status" value="1"/>
</dbReference>
<dbReference type="GO" id="GO:0003690">
    <property type="term" value="F:double-stranded DNA binding"/>
    <property type="evidence" value="ECO:0007669"/>
    <property type="project" value="InterPro"/>
</dbReference>
<organism evidence="1 2">
    <name type="scientific">Podila verticillata NRRL 6337</name>
    <dbReference type="NCBI Taxonomy" id="1069443"/>
    <lineage>
        <taxon>Eukaryota</taxon>
        <taxon>Fungi</taxon>
        <taxon>Fungi incertae sedis</taxon>
        <taxon>Mucoromycota</taxon>
        <taxon>Mortierellomycotina</taxon>
        <taxon>Mortierellomycetes</taxon>
        <taxon>Mortierellales</taxon>
        <taxon>Mortierellaceae</taxon>
        <taxon>Podila</taxon>
    </lineage>
</organism>
<dbReference type="Proteomes" id="UP000243308">
    <property type="component" value="Unassembled WGS sequence"/>
</dbReference>
<dbReference type="GO" id="GO:0006368">
    <property type="term" value="P:transcription elongation by RNA polymerase II"/>
    <property type="evidence" value="ECO:0007669"/>
    <property type="project" value="TreeGrafter"/>
</dbReference>